<dbReference type="AlphaFoldDB" id="A0A917RLB6"/>
<proteinExistence type="predicted"/>
<feature type="domain" description="DUF397" evidence="1">
    <location>
        <begin position="9"/>
        <end position="59"/>
    </location>
</feature>
<comment type="caution">
    <text evidence="2">The sequence shown here is derived from an EMBL/GenBank/DDBJ whole genome shotgun (WGS) entry which is preliminary data.</text>
</comment>
<accession>A0A917RLB6</accession>
<name>A0A917RLB6_9ACTN</name>
<dbReference type="InterPro" id="IPR007278">
    <property type="entry name" value="DUF397"/>
</dbReference>
<dbReference type="EMBL" id="BMNT01000045">
    <property type="protein sequence ID" value="GGL12854.1"/>
    <property type="molecule type" value="Genomic_DNA"/>
</dbReference>
<sequence>MSDPPADSLTWRRSTYSGAENNCVEVANLSDGAKAIRDSKNLALDPFRVSAQDWRDFTRMILDLT</sequence>
<dbReference type="Pfam" id="PF04149">
    <property type="entry name" value="DUF397"/>
    <property type="match status" value="1"/>
</dbReference>
<reference evidence="2" key="2">
    <citation type="submission" date="2020-09" db="EMBL/GenBank/DDBJ databases">
        <authorList>
            <person name="Sun Q."/>
            <person name="Ohkuma M."/>
        </authorList>
    </citation>
    <scope>NUCLEOTIDE SEQUENCE</scope>
    <source>
        <strain evidence="2">JCM 13064</strain>
    </source>
</reference>
<evidence type="ECO:0000313" key="2">
    <source>
        <dbReference type="EMBL" id="GGL12854.1"/>
    </source>
</evidence>
<gene>
    <name evidence="2" type="ORF">GCM10007964_63610</name>
</gene>
<evidence type="ECO:0000259" key="1">
    <source>
        <dbReference type="Pfam" id="PF04149"/>
    </source>
</evidence>
<keyword evidence="3" id="KW-1185">Reference proteome</keyword>
<protein>
    <recommendedName>
        <fullName evidence="1">DUF397 domain-containing protein</fullName>
    </recommendedName>
</protein>
<reference evidence="2" key="1">
    <citation type="journal article" date="2014" name="Int. J. Syst. Evol. Microbiol.">
        <title>Complete genome sequence of Corynebacterium casei LMG S-19264T (=DSM 44701T), isolated from a smear-ripened cheese.</title>
        <authorList>
            <consortium name="US DOE Joint Genome Institute (JGI-PGF)"/>
            <person name="Walter F."/>
            <person name="Albersmeier A."/>
            <person name="Kalinowski J."/>
            <person name="Ruckert C."/>
        </authorList>
    </citation>
    <scope>NUCLEOTIDE SEQUENCE</scope>
    <source>
        <strain evidence="2">JCM 13064</strain>
    </source>
</reference>
<evidence type="ECO:0000313" key="3">
    <source>
        <dbReference type="Proteomes" id="UP000645217"/>
    </source>
</evidence>
<dbReference type="RefSeq" id="WP_189166771.1">
    <property type="nucleotide sequence ID" value="NZ_BMNT01000045.1"/>
</dbReference>
<dbReference type="Proteomes" id="UP000645217">
    <property type="component" value="Unassembled WGS sequence"/>
</dbReference>
<organism evidence="2 3">
    <name type="scientific">Sphaerisporangium melleum</name>
    <dbReference type="NCBI Taxonomy" id="321316"/>
    <lineage>
        <taxon>Bacteria</taxon>
        <taxon>Bacillati</taxon>
        <taxon>Actinomycetota</taxon>
        <taxon>Actinomycetes</taxon>
        <taxon>Streptosporangiales</taxon>
        <taxon>Streptosporangiaceae</taxon>
        <taxon>Sphaerisporangium</taxon>
    </lineage>
</organism>